<dbReference type="Gene3D" id="1.25.40.10">
    <property type="entry name" value="Tetratricopeptide repeat domain"/>
    <property type="match status" value="1"/>
</dbReference>
<feature type="chain" id="PRO_5018080808" evidence="3">
    <location>
        <begin position="22"/>
        <end position="273"/>
    </location>
</feature>
<accession>A0A3N0VAH8</accession>
<dbReference type="Pfam" id="PF14559">
    <property type="entry name" value="TPR_19"/>
    <property type="match status" value="1"/>
</dbReference>
<evidence type="ECO:0000313" key="4">
    <source>
        <dbReference type="EMBL" id="ROH89604.1"/>
    </source>
</evidence>
<organism evidence="4 5">
    <name type="scientific">Stagnimonas aquatica</name>
    <dbReference type="NCBI Taxonomy" id="2689987"/>
    <lineage>
        <taxon>Bacteria</taxon>
        <taxon>Pseudomonadati</taxon>
        <taxon>Pseudomonadota</taxon>
        <taxon>Gammaproteobacteria</taxon>
        <taxon>Nevskiales</taxon>
        <taxon>Nevskiaceae</taxon>
        <taxon>Stagnimonas</taxon>
    </lineage>
</organism>
<dbReference type="PROSITE" id="PS50005">
    <property type="entry name" value="TPR"/>
    <property type="match status" value="1"/>
</dbReference>
<dbReference type="InParanoid" id="A0A3N0VAH8"/>
<keyword evidence="3" id="KW-0732">Signal</keyword>
<evidence type="ECO:0000313" key="5">
    <source>
        <dbReference type="Proteomes" id="UP000282106"/>
    </source>
</evidence>
<dbReference type="SUPFAM" id="SSF48452">
    <property type="entry name" value="TPR-like"/>
    <property type="match status" value="1"/>
</dbReference>
<proteinExistence type="predicted"/>
<name>A0A3N0VAH8_9GAMM</name>
<dbReference type="EMBL" id="RJVO01000004">
    <property type="protein sequence ID" value="ROH89604.1"/>
    <property type="molecule type" value="Genomic_DNA"/>
</dbReference>
<feature type="region of interest" description="Disordered" evidence="2">
    <location>
        <begin position="246"/>
        <end position="273"/>
    </location>
</feature>
<dbReference type="InterPro" id="IPR019734">
    <property type="entry name" value="TPR_rpt"/>
</dbReference>
<reference evidence="4 5" key="1">
    <citation type="submission" date="2018-10" db="EMBL/GenBank/DDBJ databases">
        <authorList>
            <person name="Chen W.-M."/>
        </authorList>
    </citation>
    <scope>NUCLEOTIDE SEQUENCE [LARGE SCALE GENOMIC DNA]</scope>
    <source>
        <strain evidence="4 5">THS-13</strain>
    </source>
</reference>
<feature type="compositionally biased region" description="Polar residues" evidence="2">
    <location>
        <begin position="259"/>
        <end position="273"/>
    </location>
</feature>
<feature type="signal peptide" evidence="3">
    <location>
        <begin position="1"/>
        <end position="21"/>
    </location>
</feature>
<evidence type="ECO:0000256" key="2">
    <source>
        <dbReference type="SAM" id="MobiDB-lite"/>
    </source>
</evidence>
<dbReference type="SMART" id="SM00028">
    <property type="entry name" value="TPR"/>
    <property type="match status" value="1"/>
</dbReference>
<comment type="caution">
    <text evidence="4">The sequence shown here is derived from an EMBL/GenBank/DDBJ whole genome shotgun (WGS) entry which is preliminary data.</text>
</comment>
<dbReference type="Proteomes" id="UP000282106">
    <property type="component" value="Unassembled WGS sequence"/>
</dbReference>
<sequence length="273" mass="27584">MSRRDLLKALPLLACVACASAPPQSPVPAPAGMAGVAYPGAYGARADQRYLAQPPTLGQPIRPPAAAMPTAKFGEADAGLQGMAEGETERAEQSFERALEVNPFDPVALNNLAVAKAEQGQFHEAAAMLERAAKLQPDNAEIAANLARLRGYVQGYAMAGVEPAGQSPAAINGSLPPAPPALWGSRRVSQPSYGAAVLVDDGGLALPASVPSASAASRVSNAAAGSFATGDGSGYYISEACREPSAAAPAKKKSKPKTVSRSGPSSGCPTPAP</sequence>
<evidence type="ECO:0000256" key="3">
    <source>
        <dbReference type="SAM" id="SignalP"/>
    </source>
</evidence>
<keyword evidence="1" id="KW-0802">TPR repeat</keyword>
<protein>
    <submittedName>
        <fullName evidence="4">Tetratricopeptide repeat protein</fullName>
    </submittedName>
</protein>
<dbReference type="AlphaFoldDB" id="A0A3N0VAH8"/>
<dbReference type="RefSeq" id="WP_123211901.1">
    <property type="nucleotide sequence ID" value="NZ_RJVO01000004.1"/>
</dbReference>
<keyword evidence="5" id="KW-1185">Reference proteome</keyword>
<gene>
    <name evidence="4" type="ORF">ED208_10780</name>
</gene>
<evidence type="ECO:0000256" key="1">
    <source>
        <dbReference type="PROSITE-ProRule" id="PRU00339"/>
    </source>
</evidence>
<dbReference type="InterPro" id="IPR011990">
    <property type="entry name" value="TPR-like_helical_dom_sf"/>
</dbReference>
<feature type="repeat" description="TPR" evidence="1">
    <location>
        <begin position="106"/>
        <end position="139"/>
    </location>
</feature>